<sequence length="111" mass="11909">TRIVRCSSALLSCPGNVRVEAWSSLASWATRPPAPAFIPVSLLIPFGIQVVGAAEEAIEAEQREAGHDYPGRHFSLCALVHVAVPSARIYVVPVVPCVLNVDQNSAWVMAF</sequence>
<evidence type="ECO:0000313" key="2">
    <source>
        <dbReference type="Proteomes" id="UP000307440"/>
    </source>
</evidence>
<reference evidence="1 2" key="1">
    <citation type="journal article" date="2019" name="Nat. Ecol. Evol.">
        <title>Megaphylogeny resolves global patterns of mushroom evolution.</title>
        <authorList>
            <person name="Varga T."/>
            <person name="Krizsan K."/>
            <person name="Foldi C."/>
            <person name="Dima B."/>
            <person name="Sanchez-Garcia M."/>
            <person name="Sanchez-Ramirez S."/>
            <person name="Szollosi G.J."/>
            <person name="Szarkandi J.G."/>
            <person name="Papp V."/>
            <person name="Albert L."/>
            <person name="Andreopoulos W."/>
            <person name="Angelini C."/>
            <person name="Antonin V."/>
            <person name="Barry K.W."/>
            <person name="Bougher N.L."/>
            <person name="Buchanan P."/>
            <person name="Buyck B."/>
            <person name="Bense V."/>
            <person name="Catcheside P."/>
            <person name="Chovatia M."/>
            <person name="Cooper J."/>
            <person name="Damon W."/>
            <person name="Desjardin D."/>
            <person name="Finy P."/>
            <person name="Geml J."/>
            <person name="Haridas S."/>
            <person name="Hughes K."/>
            <person name="Justo A."/>
            <person name="Karasinski D."/>
            <person name="Kautmanova I."/>
            <person name="Kiss B."/>
            <person name="Kocsube S."/>
            <person name="Kotiranta H."/>
            <person name="LaButti K.M."/>
            <person name="Lechner B.E."/>
            <person name="Liimatainen K."/>
            <person name="Lipzen A."/>
            <person name="Lukacs Z."/>
            <person name="Mihaltcheva S."/>
            <person name="Morgado L.N."/>
            <person name="Niskanen T."/>
            <person name="Noordeloos M.E."/>
            <person name="Ohm R.A."/>
            <person name="Ortiz-Santana B."/>
            <person name="Ovrebo C."/>
            <person name="Racz N."/>
            <person name="Riley R."/>
            <person name="Savchenko A."/>
            <person name="Shiryaev A."/>
            <person name="Soop K."/>
            <person name="Spirin V."/>
            <person name="Szebenyi C."/>
            <person name="Tomsovsky M."/>
            <person name="Tulloss R.E."/>
            <person name="Uehling J."/>
            <person name="Grigoriev I.V."/>
            <person name="Vagvolgyi C."/>
            <person name="Papp T."/>
            <person name="Martin F.M."/>
            <person name="Miettinen O."/>
            <person name="Hibbett D.S."/>
            <person name="Nagy L.G."/>
        </authorList>
    </citation>
    <scope>NUCLEOTIDE SEQUENCE [LARGE SCALE GENOMIC DNA]</scope>
    <source>
        <strain evidence="1 2">CBS 121175</strain>
    </source>
</reference>
<keyword evidence="2" id="KW-1185">Reference proteome</keyword>
<accession>A0A5C3KGZ5</accession>
<dbReference type="AlphaFoldDB" id="A0A5C3KGZ5"/>
<feature type="non-terminal residue" evidence="1">
    <location>
        <position position="1"/>
    </location>
</feature>
<evidence type="ECO:0000313" key="1">
    <source>
        <dbReference type="EMBL" id="TFK19095.1"/>
    </source>
</evidence>
<dbReference type="Proteomes" id="UP000307440">
    <property type="component" value="Unassembled WGS sequence"/>
</dbReference>
<dbReference type="EMBL" id="ML210360">
    <property type="protein sequence ID" value="TFK19095.1"/>
    <property type="molecule type" value="Genomic_DNA"/>
</dbReference>
<organism evidence="1 2">
    <name type="scientific">Coprinopsis marcescibilis</name>
    <name type="common">Agaric fungus</name>
    <name type="synonym">Psathyrella marcescibilis</name>
    <dbReference type="NCBI Taxonomy" id="230819"/>
    <lineage>
        <taxon>Eukaryota</taxon>
        <taxon>Fungi</taxon>
        <taxon>Dikarya</taxon>
        <taxon>Basidiomycota</taxon>
        <taxon>Agaricomycotina</taxon>
        <taxon>Agaricomycetes</taxon>
        <taxon>Agaricomycetidae</taxon>
        <taxon>Agaricales</taxon>
        <taxon>Agaricineae</taxon>
        <taxon>Psathyrellaceae</taxon>
        <taxon>Coprinopsis</taxon>
    </lineage>
</organism>
<protein>
    <submittedName>
        <fullName evidence="1">Uncharacterized protein</fullName>
    </submittedName>
</protein>
<proteinExistence type="predicted"/>
<name>A0A5C3KGZ5_COPMA</name>
<gene>
    <name evidence="1" type="ORF">FA15DRAFT_674733</name>
</gene>